<dbReference type="VEuPathDB" id="FungiDB:I7I53_02750"/>
<feature type="transmembrane region" description="Helical" evidence="1">
    <location>
        <begin position="41"/>
        <end position="63"/>
    </location>
</feature>
<keyword evidence="1" id="KW-0472">Membrane</keyword>
<dbReference type="Proteomes" id="UP000663419">
    <property type="component" value="Chromosome 4"/>
</dbReference>
<organism evidence="2 3">
    <name type="scientific">Ajellomyces capsulatus (strain H88)</name>
    <name type="common">Darling's disease fungus</name>
    <name type="synonym">Histoplasma capsulatum</name>
    <dbReference type="NCBI Taxonomy" id="544711"/>
    <lineage>
        <taxon>Eukaryota</taxon>
        <taxon>Fungi</taxon>
        <taxon>Dikarya</taxon>
        <taxon>Ascomycota</taxon>
        <taxon>Pezizomycotina</taxon>
        <taxon>Eurotiomycetes</taxon>
        <taxon>Eurotiomycetidae</taxon>
        <taxon>Onygenales</taxon>
        <taxon>Ajellomycetaceae</taxon>
        <taxon>Histoplasma</taxon>
    </lineage>
</organism>
<reference evidence="2" key="1">
    <citation type="submission" date="2021-01" db="EMBL/GenBank/DDBJ databases">
        <title>Chromosome-level genome assembly of a human fungal pathogen reveals clustering of transcriptionally co-regulated genes.</title>
        <authorList>
            <person name="Voorhies M."/>
            <person name="Cohen S."/>
            <person name="Shea T.P."/>
            <person name="Petrus S."/>
            <person name="Munoz J.F."/>
            <person name="Poplawski S."/>
            <person name="Goldman W.E."/>
            <person name="Michael T."/>
            <person name="Cuomo C.A."/>
            <person name="Sil A."/>
            <person name="Beyhan S."/>
        </authorList>
    </citation>
    <scope>NUCLEOTIDE SEQUENCE</scope>
    <source>
        <strain evidence="2">H88</strain>
    </source>
</reference>
<name>A0A8A1LMC7_AJEC8</name>
<evidence type="ECO:0000256" key="1">
    <source>
        <dbReference type="SAM" id="Phobius"/>
    </source>
</evidence>
<dbReference type="AlphaFoldDB" id="A0A8A1LMC7"/>
<evidence type="ECO:0000313" key="3">
    <source>
        <dbReference type="Proteomes" id="UP000663419"/>
    </source>
</evidence>
<dbReference type="EMBL" id="CP069105">
    <property type="protein sequence ID" value="QSS55001.1"/>
    <property type="molecule type" value="Genomic_DNA"/>
</dbReference>
<proteinExistence type="predicted"/>
<keyword evidence="1" id="KW-1133">Transmembrane helix</keyword>
<evidence type="ECO:0000313" key="2">
    <source>
        <dbReference type="EMBL" id="QSS55001.1"/>
    </source>
</evidence>
<keyword evidence="1" id="KW-0812">Transmembrane</keyword>
<sequence length="64" mass="7738">MEMVFFFSPYPNDESHPLLFAIAFCFSLRCFYIIYPLSPCLFMVCLVLLAFCFWAFFFLFFLIF</sequence>
<accession>A0A8A1LMC7</accession>
<feature type="transmembrane region" description="Helical" evidence="1">
    <location>
        <begin position="18"/>
        <end position="35"/>
    </location>
</feature>
<protein>
    <submittedName>
        <fullName evidence="2">GAT domain-containing protein</fullName>
    </submittedName>
</protein>
<gene>
    <name evidence="2" type="ORF">I7I53_02750</name>
</gene>